<dbReference type="CDD" id="cd17352">
    <property type="entry name" value="MFS_MCT_SLC16"/>
    <property type="match status" value="1"/>
</dbReference>
<dbReference type="AlphaFoldDB" id="A0A2G5GQW6"/>
<feature type="transmembrane region" description="Helical" evidence="4">
    <location>
        <begin position="306"/>
        <end position="333"/>
    </location>
</feature>
<feature type="transmembrane region" description="Helical" evidence="4">
    <location>
        <begin position="115"/>
        <end position="136"/>
    </location>
</feature>
<comment type="similarity">
    <text evidence="2">Belongs to the major facilitator superfamily. Monocarboxylate porter (TC 2.A.1.13) family.</text>
</comment>
<dbReference type="GO" id="GO:0022857">
    <property type="term" value="F:transmembrane transporter activity"/>
    <property type="evidence" value="ECO:0007669"/>
    <property type="project" value="InterPro"/>
</dbReference>
<dbReference type="PANTHER" id="PTHR11360">
    <property type="entry name" value="MONOCARBOXYLATE TRANSPORTER"/>
    <property type="match status" value="1"/>
</dbReference>
<feature type="compositionally biased region" description="Polar residues" evidence="3">
    <location>
        <begin position="87"/>
        <end position="100"/>
    </location>
</feature>
<dbReference type="InterPro" id="IPR011701">
    <property type="entry name" value="MFS"/>
</dbReference>
<evidence type="ECO:0000256" key="4">
    <source>
        <dbReference type="SAM" id="Phobius"/>
    </source>
</evidence>
<feature type="transmembrane region" description="Helical" evidence="4">
    <location>
        <begin position="185"/>
        <end position="201"/>
    </location>
</feature>
<keyword evidence="9" id="KW-1185">Reference proteome</keyword>
<keyword evidence="4" id="KW-0472">Membrane</keyword>
<dbReference type="PROSITE" id="PS50850">
    <property type="entry name" value="MFS"/>
    <property type="match status" value="1"/>
</dbReference>
<dbReference type="Gene3D" id="1.20.1250.20">
    <property type="entry name" value="MFS general substrate transporter like domains"/>
    <property type="match status" value="2"/>
</dbReference>
<feature type="transmembrane region" description="Helical" evidence="4">
    <location>
        <begin position="419"/>
        <end position="445"/>
    </location>
</feature>
<accession>A0A2G5GQW6</accession>
<dbReference type="EMBL" id="LKMD01000212">
    <property type="protein sequence ID" value="PIA82432.1"/>
    <property type="molecule type" value="Genomic_DNA"/>
</dbReference>
<feature type="transmembrane region" description="Helical" evidence="4">
    <location>
        <begin position="207"/>
        <end position="231"/>
    </location>
</feature>
<dbReference type="GO" id="GO:0016020">
    <property type="term" value="C:membrane"/>
    <property type="evidence" value="ECO:0007669"/>
    <property type="project" value="UniProtKB-SubCell"/>
</dbReference>
<keyword evidence="4" id="KW-1133">Transmembrane helix</keyword>
<evidence type="ECO:0000313" key="8">
    <source>
        <dbReference type="Proteomes" id="UP000230605"/>
    </source>
</evidence>
<evidence type="ECO:0000256" key="1">
    <source>
        <dbReference type="ARBA" id="ARBA00004141"/>
    </source>
</evidence>
<evidence type="ECO:0000259" key="5">
    <source>
        <dbReference type="PROSITE" id="PS50850"/>
    </source>
</evidence>
<dbReference type="Proteomes" id="UP000230605">
    <property type="component" value="Unassembled WGS sequence"/>
</dbReference>
<comment type="subcellular location">
    <subcellularLocation>
        <location evidence="1">Membrane</location>
        <topology evidence="1">Multi-pass membrane protein</topology>
    </subcellularLocation>
</comment>
<sequence length="521" mass="55966">MSRQSKGSTPGPISESHNKSDSYARETRPTSTLDHAATTEPCEATGSPVSASQASSQDERSLHSRQNNDKRSINHQDDFPSADPEGGNNNDVTLTRTKSTIGPDGEIYPEGGVRAWLVVFGSFCGMVAALGWMNTIGVYESYLAENQLADYSKSTIGWIISLYVFLSFGAGLVIGPIFDVYGPRLLVLGGAVLIMLASMLLGVCTEYWHFIVVFGILGGTGTALVFTPAIASVGHFFYAKRGNATGLAATGGAFGGVIFPLMLQDLFPKVGWAWATRIQGFVYLALLVVTVLLVRSRLPPKPNQSILPDFTIFGQLNFALVTIGTFMMEWGLFAPISYVTAYSLSSGAMSTTFAYQIIAILNAGSIFGRWLPGLLADKIGRFNAMLITLFLCMVSSLALWLPATILSATDAREDNVNTIFGLTITFCVIFGFASGSNISLTPVCVGMLCKTEEYGRYYATCYCVVAIGTLTGIPIAGALIEACDGAYWGVALFTGLCYVLSMVAYTIVRVRMVGWKLSAKF</sequence>
<gene>
    <name evidence="6" type="ORF">CB0940_12190</name>
    <name evidence="7" type="ORF">RHO25_008575</name>
</gene>
<feature type="domain" description="Major facilitator superfamily (MFS) profile" evidence="5">
    <location>
        <begin position="117"/>
        <end position="513"/>
    </location>
</feature>
<proteinExistence type="inferred from homology"/>
<feature type="transmembrane region" description="Helical" evidence="4">
    <location>
        <begin position="156"/>
        <end position="178"/>
    </location>
</feature>
<feature type="compositionally biased region" description="Basic and acidic residues" evidence="3">
    <location>
        <begin position="57"/>
        <end position="78"/>
    </location>
</feature>
<dbReference type="InterPro" id="IPR050327">
    <property type="entry name" value="Proton-linked_MCT"/>
</dbReference>
<dbReference type="Pfam" id="PF07690">
    <property type="entry name" value="MFS_1"/>
    <property type="match status" value="1"/>
</dbReference>
<feature type="transmembrane region" description="Helical" evidence="4">
    <location>
        <begin position="274"/>
        <end position="294"/>
    </location>
</feature>
<dbReference type="PANTHER" id="PTHR11360:SF177">
    <property type="entry name" value="RIBOFLAVIN TRANSPORTER MCH5"/>
    <property type="match status" value="1"/>
</dbReference>
<feature type="transmembrane region" description="Helical" evidence="4">
    <location>
        <begin position="243"/>
        <end position="262"/>
    </location>
</feature>
<feature type="transmembrane region" description="Helical" evidence="4">
    <location>
        <begin position="353"/>
        <end position="372"/>
    </location>
</feature>
<feature type="compositionally biased region" description="Basic and acidic residues" evidence="3">
    <location>
        <begin position="16"/>
        <end position="28"/>
    </location>
</feature>
<dbReference type="InterPro" id="IPR020846">
    <property type="entry name" value="MFS_dom"/>
</dbReference>
<dbReference type="InterPro" id="IPR036259">
    <property type="entry name" value="MFS_trans_sf"/>
</dbReference>
<dbReference type="EMBL" id="CP134188">
    <property type="protein sequence ID" value="WPB03931.1"/>
    <property type="molecule type" value="Genomic_DNA"/>
</dbReference>
<evidence type="ECO:0000313" key="7">
    <source>
        <dbReference type="EMBL" id="WPB03931.1"/>
    </source>
</evidence>
<feature type="transmembrane region" description="Helical" evidence="4">
    <location>
        <begin position="384"/>
        <end position="407"/>
    </location>
</feature>
<dbReference type="OrthoDB" id="410267at2759"/>
<reference evidence="7 9" key="2">
    <citation type="submission" date="2023-09" db="EMBL/GenBank/DDBJ databases">
        <title>Complete-Gapless Cercospora beticola genome.</title>
        <authorList>
            <person name="Wyatt N.A."/>
            <person name="Spanner R.E."/>
            <person name="Bolton M.D."/>
        </authorList>
    </citation>
    <scope>NUCLEOTIDE SEQUENCE [LARGE SCALE GENOMIC DNA]</scope>
    <source>
        <strain evidence="7">Cb09-40</strain>
    </source>
</reference>
<protein>
    <submittedName>
        <fullName evidence="6">Putative transporter MCH4</fullName>
    </submittedName>
</protein>
<reference evidence="6 8" key="1">
    <citation type="submission" date="2015-10" db="EMBL/GenBank/DDBJ databases">
        <title>The cercosporin biosynthetic gene cluster was horizontally transferred to several fungal lineages and shown to be expanded in Cercospora beticola based on microsynteny with recipient genomes.</title>
        <authorList>
            <person name="De Jonge R."/>
            <person name="Ebert M.K."/>
            <person name="Suttle J.C."/>
            <person name="Jurick Ii W.M."/>
            <person name="Secor G.A."/>
            <person name="Thomma B.P."/>
            <person name="Van De Peer Y."/>
            <person name="Bolton M.D."/>
        </authorList>
    </citation>
    <scope>NUCLEOTIDE SEQUENCE [LARGE SCALE GENOMIC DNA]</scope>
    <source>
        <strain evidence="6 8">09-40</strain>
    </source>
</reference>
<evidence type="ECO:0000313" key="9">
    <source>
        <dbReference type="Proteomes" id="UP001302367"/>
    </source>
</evidence>
<feature type="transmembrane region" description="Helical" evidence="4">
    <location>
        <begin position="486"/>
        <end position="508"/>
    </location>
</feature>
<name>A0A2G5GQW6_CERBT</name>
<feature type="transmembrane region" description="Helical" evidence="4">
    <location>
        <begin position="457"/>
        <end position="480"/>
    </location>
</feature>
<feature type="region of interest" description="Disordered" evidence="3">
    <location>
        <begin position="1"/>
        <end position="101"/>
    </location>
</feature>
<organism evidence="6 8">
    <name type="scientific">Cercospora beticola</name>
    <name type="common">Sugarbeet leaf spot fungus</name>
    <dbReference type="NCBI Taxonomy" id="122368"/>
    <lineage>
        <taxon>Eukaryota</taxon>
        <taxon>Fungi</taxon>
        <taxon>Dikarya</taxon>
        <taxon>Ascomycota</taxon>
        <taxon>Pezizomycotina</taxon>
        <taxon>Dothideomycetes</taxon>
        <taxon>Dothideomycetidae</taxon>
        <taxon>Mycosphaerellales</taxon>
        <taxon>Mycosphaerellaceae</taxon>
        <taxon>Cercospora</taxon>
    </lineage>
</organism>
<feature type="compositionally biased region" description="Polar residues" evidence="3">
    <location>
        <begin position="47"/>
        <end position="56"/>
    </location>
</feature>
<evidence type="ECO:0000256" key="2">
    <source>
        <dbReference type="ARBA" id="ARBA00006727"/>
    </source>
</evidence>
<evidence type="ECO:0000313" key="6">
    <source>
        <dbReference type="EMBL" id="PIA82432.1"/>
    </source>
</evidence>
<keyword evidence="4" id="KW-0812">Transmembrane</keyword>
<dbReference type="Proteomes" id="UP001302367">
    <property type="component" value="Chromosome 5"/>
</dbReference>
<evidence type="ECO:0000256" key="3">
    <source>
        <dbReference type="SAM" id="MobiDB-lite"/>
    </source>
</evidence>
<dbReference type="SUPFAM" id="SSF103473">
    <property type="entry name" value="MFS general substrate transporter"/>
    <property type="match status" value="1"/>
</dbReference>